<comment type="caution">
    <text evidence="1">The sequence shown here is derived from an EMBL/GenBank/DDBJ whole genome shotgun (WGS) entry which is preliminary data.</text>
</comment>
<reference evidence="1 2" key="1">
    <citation type="submission" date="2017-02" db="EMBL/GenBank/DDBJ databases">
        <title>Differentiating clades of botulinum-neurotoxin-producing Clostridia with a simple, multiplex PCR assay.</title>
        <authorList>
            <person name="Williamson C.H.D."/>
            <person name="Vazquez A."/>
            <person name="Hill K."/>
            <person name="Smith T.J."/>
            <person name="Nottingham R."/>
            <person name="Stone N.E."/>
            <person name="Sobek C.J."/>
            <person name="Cocking J.H."/>
            <person name="Fernandez R.A."/>
            <person name="Caballero P.A."/>
            <person name="Leiser O.P."/>
            <person name="Keim P."/>
            <person name="Sahl J.W."/>
        </authorList>
    </citation>
    <scope>NUCLEOTIDE SEQUENCE [LARGE SCALE GENOMIC DNA]</scope>
    <source>
        <strain evidence="1 2">CLS_DGF_0088_06</strain>
    </source>
</reference>
<name>A0ABD6RRU0_CLOSG</name>
<proteinExistence type="predicted"/>
<protein>
    <submittedName>
        <fullName evidence="1">Uncharacterized protein</fullName>
    </submittedName>
</protein>
<sequence>MKSHDDGLFKNTLPCGIILNIDKALRGWHFGSAIYQKNDS</sequence>
<dbReference type="Proteomes" id="UP000193911">
    <property type="component" value="Unassembled WGS sequence"/>
</dbReference>
<dbReference type="EMBL" id="MWJJ01000001">
    <property type="protein sequence ID" value="OSB19129.1"/>
    <property type="molecule type" value="Genomic_DNA"/>
</dbReference>
<organism evidence="1 2">
    <name type="scientific">Clostridium sporogenes</name>
    <dbReference type="NCBI Taxonomy" id="1509"/>
    <lineage>
        <taxon>Bacteria</taxon>
        <taxon>Bacillati</taxon>
        <taxon>Bacillota</taxon>
        <taxon>Clostridia</taxon>
        <taxon>Eubacteriales</taxon>
        <taxon>Clostridiaceae</taxon>
        <taxon>Clostridium</taxon>
    </lineage>
</organism>
<evidence type="ECO:0000313" key="1">
    <source>
        <dbReference type="EMBL" id="OSB19129.1"/>
    </source>
</evidence>
<evidence type="ECO:0000313" key="2">
    <source>
        <dbReference type="Proteomes" id="UP000193911"/>
    </source>
</evidence>
<dbReference type="AlphaFoldDB" id="A0ABD6RRU0"/>
<accession>A0ABD6RRU0</accession>
<gene>
    <name evidence="1" type="ORF">B2H94_08485</name>
</gene>